<feature type="transmembrane region" description="Helical" evidence="1">
    <location>
        <begin position="141"/>
        <end position="166"/>
    </location>
</feature>
<keyword evidence="1" id="KW-0812">Transmembrane</keyword>
<accession>A0ABS2PNN1</accession>
<protein>
    <submittedName>
        <fullName evidence="2">Membrane protein SpoIIM required for sporulation</fullName>
    </submittedName>
</protein>
<evidence type="ECO:0000313" key="3">
    <source>
        <dbReference type="Proteomes" id="UP000809081"/>
    </source>
</evidence>
<feature type="transmembrane region" description="Helical" evidence="1">
    <location>
        <begin position="111"/>
        <end position="129"/>
    </location>
</feature>
<dbReference type="Pfam" id="PF01944">
    <property type="entry name" value="SpoIIM"/>
    <property type="match status" value="1"/>
</dbReference>
<feature type="transmembrane region" description="Helical" evidence="1">
    <location>
        <begin position="12"/>
        <end position="33"/>
    </location>
</feature>
<name>A0ABS2PNN1_9STRE</name>
<sequence>MMKFLIKHLELFIILLTVMGSIFCSLLISEQISSHDTIVTFHKNYTVLEIFINNFLALLIIVLGVLTLGLSSLVVMFLNLMNIGIYFWYTLETTSLQHTLYLTVFHGSFELVGLFLGYYVSLFLVKSYIINRTVNIGKAAYLKVLKLVIVATIFLLIAAFIEIIILG</sequence>
<keyword evidence="1" id="KW-1133">Transmembrane helix</keyword>
<keyword evidence="1" id="KW-0472">Membrane</keyword>
<dbReference type="InterPro" id="IPR002798">
    <property type="entry name" value="SpoIIM-like"/>
</dbReference>
<gene>
    <name evidence="2" type="ORF">JOC31_001872</name>
</gene>
<keyword evidence="3" id="KW-1185">Reference proteome</keyword>
<organism evidence="2 3">
    <name type="scientific">Streptococcus saliviloxodontae</name>
    <dbReference type="NCBI Taxonomy" id="1349416"/>
    <lineage>
        <taxon>Bacteria</taxon>
        <taxon>Bacillati</taxon>
        <taxon>Bacillota</taxon>
        <taxon>Bacilli</taxon>
        <taxon>Lactobacillales</taxon>
        <taxon>Streptococcaceae</taxon>
        <taxon>Streptococcus</taxon>
    </lineage>
</organism>
<dbReference type="Proteomes" id="UP000809081">
    <property type="component" value="Unassembled WGS sequence"/>
</dbReference>
<reference evidence="2 3" key="1">
    <citation type="submission" date="2021-01" db="EMBL/GenBank/DDBJ databases">
        <title>Genomic Encyclopedia of Type Strains, Phase IV (KMG-IV): sequencing the most valuable type-strain genomes for metagenomic binning, comparative biology and taxonomic classification.</title>
        <authorList>
            <person name="Goeker M."/>
        </authorList>
    </citation>
    <scope>NUCLEOTIDE SEQUENCE [LARGE SCALE GENOMIC DNA]</scope>
    <source>
        <strain evidence="2 3">DSM 27513</strain>
    </source>
</reference>
<dbReference type="EMBL" id="JAFBEI010000053">
    <property type="protein sequence ID" value="MBM7637042.1"/>
    <property type="molecule type" value="Genomic_DNA"/>
</dbReference>
<feature type="transmembrane region" description="Helical" evidence="1">
    <location>
        <begin position="73"/>
        <end position="91"/>
    </location>
</feature>
<comment type="caution">
    <text evidence="2">The sequence shown here is derived from an EMBL/GenBank/DDBJ whole genome shotgun (WGS) entry which is preliminary data.</text>
</comment>
<evidence type="ECO:0000256" key="1">
    <source>
        <dbReference type="SAM" id="Phobius"/>
    </source>
</evidence>
<proteinExistence type="predicted"/>
<evidence type="ECO:0000313" key="2">
    <source>
        <dbReference type="EMBL" id="MBM7637042.1"/>
    </source>
</evidence>
<feature type="transmembrane region" description="Helical" evidence="1">
    <location>
        <begin position="45"/>
        <end position="66"/>
    </location>
</feature>